<accession>A0A9Q8PK87</accession>
<keyword evidence="4 12" id="KW-0349">Heme</keyword>
<evidence type="ECO:0000256" key="3">
    <source>
        <dbReference type="ARBA" id="ARBA00010617"/>
    </source>
</evidence>
<keyword evidence="6 12" id="KW-0479">Metal-binding</keyword>
<keyword evidence="10 14" id="KW-0503">Monooxygenase</keyword>
<evidence type="ECO:0000313" key="15">
    <source>
        <dbReference type="Proteomes" id="UP000756132"/>
    </source>
</evidence>
<dbReference type="CDD" id="cd11061">
    <property type="entry name" value="CYP67-like"/>
    <property type="match status" value="1"/>
</dbReference>
<evidence type="ECO:0000256" key="1">
    <source>
        <dbReference type="ARBA" id="ARBA00001971"/>
    </source>
</evidence>
<feature type="binding site" description="axial binding residue" evidence="12">
    <location>
        <position position="497"/>
    </location>
    <ligand>
        <name>heme</name>
        <dbReference type="ChEBI" id="CHEBI:30413"/>
    </ligand>
    <ligandPart>
        <name>Fe</name>
        <dbReference type="ChEBI" id="CHEBI:18248"/>
    </ligandPart>
</feature>
<dbReference type="GO" id="GO:0020037">
    <property type="term" value="F:heme binding"/>
    <property type="evidence" value="ECO:0007669"/>
    <property type="project" value="InterPro"/>
</dbReference>
<name>A0A9Q8PK87_PASFU</name>
<keyword evidence="11 13" id="KW-0472">Membrane</keyword>
<dbReference type="OMA" id="WMEMRMA"/>
<dbReference type="PANTHER" id="PTHR24305:SF112">
    <property type="entry name" value="L-ORNITHINE-N5-MONOOXYGENASE (EUROFUNG)"/>
    <property type="match status" value="1"/>
</dbReference>
<dbReference type="Proteomes" id="UP000756132">
    <property type="component" value="Chromosome 11"/>
</dbReference>
<dbReference type="InterPro" id="IPR050121">
    <property type="entry name" value="Cytochrome_P450_monoxygenase"/>
</dbReference>
<dbReference type="GO" id="GO:0016705">
    <property type="term" value="F:oxidoreductase activity, acting on paired donors, with incorporation or reduction of molecular oxygen"/>
    <property type="evidence" value="ECO:0007669"/>
    <property type="project" value="InterPro"/>
</dbReference>
<evidence type="ECO:0000256" key="10">
    <source>
        <dbReference type="ARBA" id="ARBA00023033"/>
    </source>
</evidence>
<evidence type="ECO:0000256" key="4">
    <source>
        <dbReference type="ARBA" id="ARBA00022617"/>
    </source>
</evidence>
<evidence type="ECO:0000256" key="2">
    <source>
        <dbReference type="ARBA" id="ARBA00004370"/>
    </source>
</evidence>
<evidence type="ECO:0000256" key="9">
    <source>
        <dbReference type="ARBA" id="ARBA00023004"/>
    </source>
</evidence>
<comment type="similarity">
    <text evidence="3">Belongs to the cytochrome P450 family.</text>
</comment>
<reference evidence="14" key="1">
    <citation type="submission" date="2021-12" db="EMBL/GenBank/DDBJ databases">
        <authorList>
            <person name="Zaccaron A."/>
            <person name="Stergiopoulos I."/>
        </authorList>
    </citation>
    <scope>NUCLEOTIDE SEQUENCE</scope>
    <source>
        <strain evidence="14">Race5_Kim</strain>
    </source>
</reference>
<evidence type="ECO:0000313" key="14">
    <source>
        <dbReference type="EMBL" id="UJO24030.1"/>
    </source>
</evidence>
<dbReference type="PRINTS" id="PR00385">
    <property type="entry name" value="P450"/>
</dbReference>
<evidence type="ECO:0000256" key="13">
    <source>
        <dbReference type="SAM" id="Phobius"/>
    </source>
</evidence>
<dbReference type="GO" id="GO:0005506">
    <property type="term" value="F:iron ion binding"/>
    <property type="evidence" value="ECO:0007669"/>
    <property type="project" value="InterPro"/>
</dbReference>
<comment type="subcellular location">
    <subcellularLocation>
        <location evidence="2">Membrane</location>
    </subcellularLocation>
</comment>
<keyword evidence="5 13" id="KW-0812">Transmembrane</keyword>
<dbReference type="RefSeq" id="XP_047768396.1">
    <property type="nucleotide sequence ID" value="XM_047912425.1"/>
</dbReference>
<dbReference type="SUPFAM" id="SSF48264">
    <property type="entry name" value="Cytochrome P450"/>
    <property type="match status" value="1"/>
</dbReference>
<dbReference type="AlphaFoldDB" id="A0A9Q8PK87"/>
<evidence type="ECO:0000256" key="12">
    <source>
        <dbReference type="PIRSR" id="PIRSR602403-1"/>
    </source>
</evidence>
<dbReference type="InterPro" id="IPR002403">
    <property type="entry name" value="Cyt_P450_E_grp-IV"/>
</dbReference>
<gene>
    <name evidence="14" type="ORF">CLAFUR5_13277</name>
</gene>
<dbReference type="EMBL" id="CP090173">
    <property type="protein sequence ID" value="UJO24030.1"/>
    <property type="molecule type" value="Genomic_DNA"/>
</dbReference>
<comment type="cofactor">
    <cofactor evidence="1 12">
        <name>heme</name>
        <dbReference type="ChEBI" id="CHEBI:30413"/>
    </cofactor>
</comment>
<evidence type="ECO:0000256" key="7">
    <source>
        <dbReference type="ARBA" id="ARBA00022989"/>
    </source>
</evidence>
<dbReference type="GeneID" id="71993155"/>
<evidence type="ECO:0000256" key="11">
    <source>
        <dbReference type="ARBA" id="ARBA00023136"/>
    </source>
</evidence>
<dbReference type="InterPro" id="IPR036396">
    <property type="entry name" value="Cyt_P450_sf"/>
</dbReference>
<feature type="transmembrane region" description="Helical" evidence="13">
    <location>
        <begin position="71"/>
        <end position="94"/>
    </location>
</feature>
<keyword evidence="8" id="KW-0560">Oxidoreductase</keyword>
<proteinExistence type="inferred from homology"/>
<dbReference type="PANTHER" id="PTHR24305">
    <property type="entry name" value="CYTOCHROME P450"/>
    <property type="match status" value="1"/>
</dbReference>
<evidence type="ECO:0000256" key="5">
    <source>
        <dbReference type="ARBA" id="ARBA00022692"/>
    </source>
</evidence>
<keyword evidence="7 13" id="KW-1133">Transmembrane helix</keyword>
<keyword evidence="15" id="KW-1185">Reference proteome</keyword>
<dbReference type="GO" id="GO:0004497">
    <property type="term" value="F:monooxygenase activity"/>
    <property type="evidence" value="ECO:0007669"/>
    <property type="project" value="UniProtKB-KW"/>
</dbReference>
<organism evidence="14 15">
    <name type="scientific">Passalora fulva</name>
    <name type="common">Tomato leaf mold</name>
    <name type="synonym">Cladosporium fulvum</name>
    <dbReference type="NCBI Taxonomy" id="5499"/>
    <lineage>
        <taxon>Eukaryota</taxon>
        <taxon>Fungi</taxon>
        <taxon>Dikarya</taxon>
        <taxon>Ascomycota</taxon>
        <taxon>Pezizomycotina</taxon>
        <taxon>Dothideomycetes</taxon>
        <taxon>Dothideomycetidae</taxon>
        <taxon>Mycosphaerellales</taxon>
        <taxon>Mycosphaerellaceae</taxon>
        <taxon>Fulvia</taxon>
    </lineage>
</organism>
<evidence type="ECO:0000256" key="8">
    <source>
        <dbReference type="ARBA" id="ARBA00023002"/>
    </source>
</evidence>
<sequence length="554" mass="62479">MMAVMYEDSMSSSQTALSIALGGVVVHTVYFQRYEYHRHLYSLLGISFAITAFYPYFLYRWLAKSPADSIYIATFHGGSLVGGAVLSTILYRLFLSPLNRFPGPFSARLTDFWLAFHVGKKLNQYQRLQDLHRRYGRIVRTGATHLSISDPTFVEPVLGYNATTVKGAWYDIDYPHHSLHEERDPAKHEAKRRLWAPAFSVSALRSYDREIQPVNRKFVQRITELEGVPMNITYWISIHMFLVMQATVFGKHDALTGSGEAAAMVEVLSSGMEILGLVLPPWFIRLLKLIPGNPLADFHAFTNRELENAVRSNFYLGKDADHPSSRSMVSWLHRIYEHEPDPATNALFRVDARLLITAGSETSASAMIYLFYLLAKHPDHVLIIREELGACIQGVESWSDVDINSCKHLNACIKEALRLFPPGPSGVFRLTPPQGLQVGEIYIPGNTNIQLPTFSVHRDASAYVQAEAFIPERWYSKPELIKNINAWVPFAHGPYQCIGKSLAMMEIRSLTAKVLLAHDVRLAPGEDGSLLLNESKDHFSMSLAPLNLVFNRVK</sequence>
<dbReference type="InterPro" id="IPR001128">
    <property type="entry name" value="Cyt_P450"/>
</dbReference>
<dbReference type="PRINTS" id="PR00465">
    <property type="entry name" value="EP450IV"/>
</dbReference>
<evidence type="ECO:0000256" key="6">
    <source>
        <dbReference type="ARBA" id="ARBA00022723"/>
    </source>
</evidence>
<keyword evidence="9 12" id="KW-0408">Iron</keyword>
<dbReference type="GO" id="GO:0016020">
    <property type="term" value="C:membrane"/>
    <property type="evidence" value="ECO:0007669"/>
    <property type="project" value="UniProtKB-SubCell"/>
</dbReference>
<dbReference type="OrthoDB" id="6692864at2759"/>
<feature type="transmembrane region" description="Helical" evidence="13">
    <location>
        <begin position="41"/>
        <end position="59"/>
    </location>
</feature>
<dbReference type="Pfam" id="PF00067">
    <property type="entry name" value="p450"/>
    <property type="match status" value="1"/>
</dbReference>
<dbReference type="Gene3D" id="1.10.630.10">
    <property type="entry name" value="Cytochrome P450"/>
    <property type="match status" value="1"/>
</dbReference>
<dbReference type="KEGG" id="ffu:CLAFUR5_13277"/>
<reference evidence="14" key="2">
    <citation type="journal article" date="2022" name="Microb. Genom.">
        <title>A chromosome-scale genome assembly of the tomato pathogen Cladosporium fulvum reveals a compartmentalized genome architecture and the presence of a dispensable chromosome.</title>
        <authorList>
            <person name="Zaccaron A.Z."/>
            <person name="Chen L.H."/>
            <person name="Samaras A."/>
            <person name="Stergiopoulos I."/>
        </authorList>
    </citation>
    <scope>NUCLEOTIDE SEQUENCE</scope>
    <source>
        <strain evidence="14">Race5_Kim</strain>
    </source>
</reference>
<protein>
    <submittedName>
        <fullName evidence="14">Cytochrome P450 monooxygenase lcsK</fullName>
    </submittedName>
</protein>